<dbReference type="Gene3D" id="2.30.29.30">
    <property type="entry name" value="Pleckstrin-homology domain (PH domain)/Phosphotyrosine-binding domain (PTB)"/>
    <property type="match status" value="1"/>
</dbReference>
<dbReference type="InterPro" id="IPR006020">
    <property type="entry name" value="PTB/PI_dom"/>
</dbReference>
<evidence type="ECO:0000259" key="3">
    <source>
        <dbReference type="PROSITE" id="PS01179"/>
    </source>
</evidence>
<evidence type="ECO:0000313" key="5">
    <source>
        <dbReference type="Proteomes" id="UP000005408"/>
    </source>
</evidence>
<feature type="compositionally biased region" description="Polar residues" evidence="2">
    <location>
        <begin position="578"/>
        <end position="605"/>
    </location>
</feature>
<feature type="domain" description="PID" evidence="3">
    <location>
        <begin position="29"/>
        <end position="167"/>
    </location>
</feature>
<feature type="region of interest" description="Disordered" evidence="2">
    <location>
        <begin position="247"/>
        <end position="291"/>
    </location>
</feature>
<dbReference type="SMART" id="SM00462">
    <property type="entry name" value="PTB"/>
    <property type="match status" value="1"/>
</dbReference>
<dbReference type="InterPro" id="IPR051133">
    <property type="entry name" value="Adapter_Engulfment-Domain"/>
</dbReference>
<organism evidence="4 5">
    <name type="scientific">Magallana gigas</name>
    <name type="common">Pacific oyster</name>
    <name type="synonym">Crassostrea gigas</name>
    <dbReference type="NCBI Taxonomy" id="29159"/>
    <lineage>
        <taxon>Eukaryota</taxon>
        <taxon>Metazoa</taxon>
        <taxon>Spiralia</taxon>
        <taxon>Lophotrochozoa</taxon>
        <taxon>Mollusca</taxon>
        <taxon>Bivalvia</taxon>
        <taxon>Autobranchia</taxon>
        <taxon>Pteriomorphia</taxon>
        <taxon>Ostreida</taxon>
        <taxon>Ostreoidea</taxon>
        <taxon>Ostreidae</taxon>
        <taxon>Magallana</taxon>
    </lineage>
</organism>
<feature type="compositionally biased region" description="Basic and acidic residues" evidence="2">
    <location>
        <begin position="698"/>
        <end position="707"/>
    </location>
</feature>
<reference evidence="4" key="1">
    <citation type="submission" date="2022-08" db="UniProtKB">
        <authorList>
            <consortium name="EnsemblMetazoa"/>
        </authorList>
    </citation>
    <scope>IDENTIFICATION</scope>
    <source>
        <strain evidence="4">05x7-T-G4-1.051#20</strain>
    </source>
</reference>
<feature type="compositionally biased region" description="Pro residues" evidence="2">
    <location>
        <begin position="721"/>
        <end position="734"/>
    </location>
</feature>
<feature type="compositionally biased region" description="Low complexity" evidence="2">
    <location>
        <begin position="678"/>
        <end position="694"/>
    </location>
</feature>
<sequence length="734" mass="81964">MSKNQYDLVSEDGCDVRIPLHNDEAFKHGIHFQTKYIGTMDVPRPSSRVEIVAAMRKIRYDFKLKGVKKRKVCLSVSVDGVKITQSRKHRRSVSSASSEENRELIAQHPIFRIFYVSHDSQDLKIWSYIARDGPTNCFKCSVFKAIKKNQATRIVRTIGQAFEVCHKLDAQTHLPMKTNDEPFGAHATIDNNASSSARASFLQQILDLTDLTLSSGDCSLIDFFICFCWSFFGKEYIMFQRKKKGKSKEKLNVSTESPPPYRLASPTKNTNSGRPSPIPSPEVSKVSNRDPAPISTHQHVMLLRQQIEQQQHQTQIAIGQVQLLKDQLTSETAARIEAQARSHQLLMHNRDMLDQMAQLVARLQELELKVTGAVRTADVESLLSPPPALRMPVLPDPTTPQAGPVYTPEYFKGNAFEKPFVTDFDTDSPDSGHKEMSTESLAVQYQNSNTSYWQNVLNGELISLSSPSSFAPGTICHVVEDIAAVTGNPFASGFTETFDDQEFLKDNEHIITPCPPQDACGNRLELKLTRTPKIAPPPEFRNSKSYRDSQYSVQSTESASSQDTTLYIRTPESDYFSSNMSGSMISQNSTSGNVLNLPSASSQCDMDSKKDSDVSPSNSLGSSSHSSSSTRSELSQIQRQTKASDRPRAWPSPRSPQKQEPEGVPFSDFKTIEQREVSISPNNNKPGPKKSPISENQSVKKLEELPRKRQLQGYRDLVIKPAPPPPPPRTVDRL</sequence>
<keyword evidence="5" id="KW-1185">Reference proteome</keyword>
<dbReference type="GO" id="GO:0050998">
    <property type="term" value="F:nitric-oxide synthase binding"/>
    <property type="evidence" value="ECO:0007669"/>
    <property type="project" value="TreeGrafter"/>
</dbReference>
<dbReference type="PANTHER" id="PTHR11232">
    <property type="entry name" value="PHOSPHOTYROSINE INTERACTION DOMAIN-CONTAINING FAMILY MEMBER"/>
    <property type="match status" value="1"/>
</dbReference>
<feature type="compositionally biased region" description="Polar residues" evidence="2">
    <location>
        <begin position="548"/>
        <end position="566"/>
    </location>
</feature>
<evidence type="ECO:0000256" key="1">
    <source>
        <dbReference type="ARBA" id="ARBA00023054"/>
    </source>
</evidence>
<evidence type="ECO:0000256" key="2">
    <source>
        <dbReference type="SAM" id="MobiDB-lite"/>
    </source>
</evidence>
<feature type="region of interest" description="Disordered" evidence="2">
    <location>
        <begin position="578"/>
        <end position="734"/>
    </location>
</feature>
<dbReference type="PANTHER" id="PTHR11232:SF17">
    <property type="entry name" value="CAPON-LIKE PROTEIN"/>
    <property type="match status" value="1"/>
</dbReference>
<dbReference type="PROSITE" id="PS01179">
    <property type="entry name" value="PID"/>
    <property type="match status" value="1"/>
</dbReference>
<dbReference type="Pfam" id="PF00640">
    <property type="entry name" value="PID"/>
    <property type="match status" value="1"/>
</dbReference>
<keyword evidence="1" id="KW-0175">Coiled coil</keyword>
<dbReference type="SUPFAM" id="SSF50729">
    <property type="entry name" value="PH domain-like"/>
    <property type="match status" value="1"/>
</dbReference>
<proteinExistence type="predicted"/>
<protein>
    <recommendedName>
        <fullName evidence="3">PID domain-containing protein</fullName>
    </recommendedName>
</protein>
<evidence type="ECO:0000313" key="4">
    <source>
        <dbReference type="EnsemblMetazoa" id="G24257.16:cds"/>
    </source>
</evidence>
<dbReference type="InterPro" id="IPR011993">
    <property type="entry name" value="PH-like_dom_sf"/>
</dbReference>
<name>A0A8W8KNH5_MAGGI</name>
<accession>A0A8W8KNH5</accession>
<dbReference type="Proteomes" id="UP000005408">
    <property type="component" value="Unassembled WGS sequence"/>
</dbReference>
<dbReference type="CDD" id="cd01270">
    <property type="entry name" value="PTB_CAPON-like"/>
    <property type="match status" value="1"/>
</dbReference>
<feature type="compositionally biased region" description="Low complexity" evidence="2">
    <location>
        <begin position="614"/>
        <end position="635"/>
    </location>
</feature>
<dbReference type="FunFam" id="2.30.29.30:FF:000124">
    <property type="entry name" value="carboxyl-terminal PDZ ligand of neuronal nitric oxide synthase protein-like"/>
    <property type="match status" value="1"/>
</dbReference>
<dbReference type="EnsemblMetazoa" id="G24257.16">
    <property type="protein sequence ID" value="G24257.16:cds"/>
    <property type="gene ID" value="G24257"/>
</dbReference>
<feature type="region of interest" description="Disordered" evidence="2">
    <location>
        <begin position="529"/>
        <end position="566"/>
    </location>
</feature>
<dbReference type="AlphaFoldDB" id="A0A8W8KNH5"/>